<gene>
    <name evidence="1" type="ORF">GQR93_08850</name>
</gene>
<dbReference type="PANTHER" id="PTHR35276">
    <property type="entry name" value="S-ADENOSYL-L-METHIONINE-DEPENDENT METHYLTRANSFERASES SUPERFAMILY PROTEIN"/>
    <property type="match status" value="1"/>
</dbReference>
<keyword evidence="1" id="KW-0489">Methyltransferase</keyword>
<dbReference type="RefSeq" id="WP_003554454.1">
    <property type="nucleotide sequence ID" value="NZ_CABKOL010000102.1"/>
</dbReference>
<protein>
    <submittedName>
        <fullName evidence="1">Methyltransferase domain-containing protein</fullName>
    </submittedName>
</protein>
<name>A0A6P1E7Z6_LENHI</name>
<dbReference type="EMBL" id="CP047121">
    <property type="protein sequence ID" value="QHB52290.1"/>
    <property type="molecule type" value="Genomic_DNA"/>
</dbReference>
<dbReference type="Proteomes" id="UP000465035">
    <property type="component" value="Chromosome"/>
</dbReference>
<dbReference type="SUPFAM" id="SSF53335">
    <property type="entry name" value="S-adenosyl-L-methionine-dependent methyltransferases"/>
    <property type="match status" value="1"/>
</dbReference>
<dbReference type="GO" id="GO:0032259">
    <property type="term" value="P:methylation"/>
    <property type="evidence" value="ECO:0007669"/>
    <property type="project" value="UniProtKB-KW"/>
</dbReference>
<accession>A0A6P1E7Z6</accession>
<dbReference type="GO" id="GO:0008168">
    <property type="term" value="F:methyltransferase activity"/>
    <property type="evidence" value="ECO:0007669"/>
    <property type="project" value="UniProtKB-KW"/>
</dbReference>
<evidence type="ECO:0000313" key="1">
    <source>
        <dbReference type="EMBL" id="QHB52290.1"/>
    </source>
</evidence>
<reference evidence="1 2" key="1">
    <citation type="submission" date="2019-12" db="EMBL/GenBank/DDBJ databases">
        <title>Lactobacillus hilgardii FLUB.</title>
        <authorList>
            <person name="Gustaw K."/>
        </authorList>
    </citation>
    <scope>NUCLEOTIDE SEQUENCE [LARGE SCALE GENOMIC DNA]</scope>
    <source>
        <strain evidence="1 2">FLUB</strain>
    </source>
</reference>
<dbReference type="GeneID" id="69058472"/>
<dbReference type="Gene3D" id="3.40.50.150">
    <property type="entry name" value="Vaccinia Virus protein VP39"/>
    <property type="match status" value="1"/>
</dbReference>
<dbReference type="AlphaFoldDB" id="A0A6P1E7Z6"/>
<organism evidence="1 2">
    <name type="scientific">Lentilactobacillus hilgardii</name>
    <name type="common">Lactobacillus hilgardii</name>
    <dbReference type="NCBI Taxonomy" id="1588"/>
    <lineage>
        <taxon>Bacteria</taxon>
        <taxon>Bacillati</taxon>
        <taxon>Bacillota</taxon>
        <taxon>Bacilli</taxon>
        <taxon>Lactobacillales</taxon>
        <taxon>Lactobacillaceae</taxon>
        <taxon>Lentilactobacillus</taxon>
    </lineage>
</organism>
<evidence type="ECO:0000313" key="2">
    <source>
        <dbReference type="Proteomes" id="UP000465035"/>
    </source>
</evidence>
<dbReference type="PANTHER" id="PTHR35276:SF1">
    <property type="entry name" value="TRNA (MNM(5)S(2)U34)-METHYLTRANSFERASE, CHLOROPLASTIC"/>
    <property type="match status" value="1"/>
</dbReference>
<dbReference type="InterPro" id="IPR010719">
    <property type="entry name" value="MnmM_MeTrfase"/>
</dbReference>
<dbReference type="SMR" id="A0A6P1E7Z6"/>
<dbReference type="InterPro" id="IPR029063">
    <property type="entry name" value="SAM-dependent_MTases_sf"/>
</dbReference>
<sequence>MNQLPNALQFSHQLLKEAVSTGDQVIDGTIGNGNDTLLLAKLVGENGTVYGFDIQQQALQHTISLLKKNLSSLQNVQLYKKSHAEIDNILDDNVRISAAIFNLGYLPGGDKSIITKSTSTLTALTACLKKLQIGGLVVMVIYYGHPGGKKEEKSVVNFCQNLPQKNFAVLNYSFVNQAHEPPFVLAIQKLK</sequence>
<proteinExistence type="predicted"/>
<dbReference type="Pfam" id="PF06962">
    <property type="entry name" value="rRNA_methylase"/>
    <property type="match status" value="1"/>
</dbReference>
<keyword evidence="1" id="KW-0808">Transferase</keyword>